<protein>
    <submittedName>
        <fullName evidence="1">Uncharacterized protein</fullName>
    </submittedName>
</protein>
<gene>
    <name evidence="1" type="ORF">LCGC14_1770750</name>
</gene>
<comment type="caution">
    <text evidence="1">The sequence shown here is derived from an EMBL/GenBank/DDBJ whole genome shotgun (WGS) entry which is preliminary data.</text>
</comment>
<dbReference type="AlphaFoldDB" id="A0A0F9GYD1"/>
<sequence length="90" mass="10240">MNEAENKGKDAKDLKKVIALNSLQIESLQRLSTNARQVELMLNAAEQSTRSYIRCIADSHEVDSYSRVELDSEKKTLTLTLKRDDNDSRV</sequence>
<name>A0A0F9GYD1_9ZZZZ</name>
<proteinExistence type="predicted"/>
<dbReference type="EMBL" id="LAZR01016597">
    <property type="protein sequence ID" value="KKM03804.1"/>
    <property type="molecule type" value="Genomic_DNA"/>
</dbReference>
<accession>A0A0F9GYD1</accession>
<evidence type="ECO:0000313" key="1">
    <source>
        <dbReference type="EMBL" id="KKM03804.1"/>
    </source>
</evidence>
<reference evidence="1" key="1">
    <citation type="journal article" date="2015" name="Nature">
        <title>Complex archaea that bridge the gap between prokaryotes and eukaryotes.</title>
        <authorList>
            <person name="Spang A."/>
            <person name="Saw J.H."/>
            <person name="Jorgensen S.L."/>
            <person name="Zaremba-Niedzwiedzka K."/>
            <person name="Martijn J."/>
            <person name="Lind A.E."/>
            <person name="van Eijk R."/>
            <person name="Schleper C."/>
            <person name="Guy L."/>
            <person name="Ettema T.J."/>
        </authorList>
    </citation>
    <scope>NUCLEOTIDE SEQUENCE</scope>
</reference>
<organism evidence="1">
    <name type="scientific">marine sediment metagenome</name>
    <dbReference type="NCBI Taxonomy" id="412755"/>
    <lineage>
        <taxon>unclassified sequences</taxon>
        <taxon>metagenomes</taxon>
        <taxon>ecological metagenomes</taxon>
    </lineage>
</organism>